<evidence type="ECO:0000313" key="2">
    <source>
        <dbReference type="EMBL" id="CAE2291574.1"/>
    </source>
</evidence>
<protein>
    <submittedName>
        <fullName evidence="2">Uncharacterized protein</fullName>
    </submittedName>
</protein>
<feature type="region of interest" description="Disordered" evidence="1">
    <location>
        <begin position="247"/>
        <end position="321"/>
    </location>
</feature>
<dbReference type="AlphaFoldDB" id="A0A6T8DT79"/>
<evidence type="ECO:0000256" key="1">
    <source>
        <dbReference type="SAM" id="MobiDB-lite"/>
    </source>
</evidence>
<dbReference type="EMBL" id="HBKO01041106">
    <property type="protein sequence ID" value="CAE2291574.1"/>
    <property type="molecule type" value="Transcribed_RNA"/>
</dbReference>
<accession>A0A6T8DT79</accession>
<sequence length="522" mass="54696">MHTSVHQSDGHMGLLRTLLAPLRTPSSAPTWLTKATRFLNRLLEAYNEFFVRDVFKVPPGAIFVSKRTTDSKEPFIKWACAYLAGRGAPVYALEPRACKHLFREVSEAELEERCVAELLRHVAEVDAEPLAKPLRASIGKLLQFVGLGPRHFKVHFSSAVGVAFVHGQQAFVPVQPLTRGLLLRVMGAVQAKLPDHRHSDGFQHAMQGLFEALPGAADRPVTEADVDSAVEAAKRVRVEAKAFLAWNPAANGGGTSGKGKDGGGADAAGSKRGAKGKGGASSSEPLDVEDDAADGDGAAAGGRAGGKNRNGDNSGGGRSVNGRAALEQSIRSLGRAGGRAEAVLPSSAFAEDGPDDTKECLRPHSTLRLVDACDAAGGGRVYCDTGSVGVLGGQASAAELQRLRDVRRVIADAKALIAAALPSLAPTLRDVVFDAYDGSNAGYDGACMPHAIVVNVVPVLRRLPPHPAPLPADLVHEFVMTVTHECAHMLERGGGHGVAWRDTHANLLQAVYAHACAGAAGS</sequence>
<reference evidence="2" key="1">
    <citation type="submission" date="2021-01" db="EMBL/GenBank/DDBJ databases">
        <authorList>
            <person name="Corre E."/>
            <person name="Pelletier E."/>
            <person name="Niang G."/>
            <person name="Scheremetjew M."/>
            <person name="Finn R."/>
            <person name="Kale V."/>
            <person name="Holt S."/>
            <person name="Cochrane G."/>
            <person name="Meng A."/>
            <person name="Brown T."/>
            <person name="Cohen L."/>
        </authorList>
    </citation>
    <scope>NUCLEOTIDE SEQUENCE</scope>
    <source>
        <strain evidence="2">UIO037</strain>
    </source>
</reference>
<proteinExistence type="predicted"/>
<gene>
    <name evidence="2" type="ORF">CPOL0286_LOCUS18883</name>
    <name evidence="3" type="ORF">CPOL0286_LOCUS18884</name>
</gene>
<organism evidence="2">
    <name type="scientific">Prymnesium polylepis</name>
    <dbReference type="NCBI Taxonomy" id="72548"/>
    <lineage>
        <taxon>Eukaryota</taxon>
        <taxon>Haptista</taxon>
        <taxon>Haptophyta</taxon>
        <taxon>Prymnesiophyceae</taxon>
        <taxon>Prymnesiales</taxon>
        <taxon>Prymnesiaceae</taxon>
        <taxon>Prymnesium</taxon>
    </lineage>
</organism>
<name>A0A6T8DT79_9EUKA</name>
<evidence type="ECO:0000313" key="3">
    <source>
        <dbReference type="EMBL" id="CAE2291579.1"/>
    </source>
</evidence>
<dbReference type="EMBL" id="HBKO01041107">
    <property type="protein sequence ID" value="CAE2291579.1"/>
    <property type="molecule type" value="Transcribed_RNA"/>
</dbReference>